<gene>
    <name evidence="2" type="ORF">TDIB3V08_LOCUS3931</name>
</gene>
<evidence type="ECO:0000313" key="2">
    <source>
        <dbReference type="EMBL" id="CAD7197629.1"/>
    </source>
</evidence>
<organism evidence="2">
    <name type="scientific">Timema douglasi</name>
    <name type="common">Walking stick</name>
    <dbReference type="NCBI Taxonomy" id="61478"/>
    <lineage>
        <taxon>Eukaryota</taxon>
        <taxon>Metazoa</taxon>
        <taxon>Ecdysozoa</taxon>
        <taxon>Arthropoda</taxon>
        <taxon>Hexapoda</taxon>
        <taxon>Insecta</taxon>
        <taxon>Pterygota</taxon>
        <taxon>Neoptera</taxon>
        <taxon>Polyneoptera</taxon>
        <taxon>Phasmatodea</taxon>
        <taxon>Timematodea</taxon>
        <taxon>Timematoidea</taxon>
        <taxon>Timematidae</taxon>
        <taxon>Timema</taxon>
    </lineage>
</organism>
<proteinExistence type="predicted"/>
<evidence type="ECO:0000256" key="1">
    <source>
        <dbReference type="SAM" id="MobiDB-lite"/>
    </source>
</evidence>
<sequence>MAKASLARDVAAVARGETLSCLWEGVDRFERYFLPFCHYPLRKAVVSTVTHIYKVLCKEARLLTKLAIMVAEEIYFKECSSGGRCHTARITLVYALECLLPKMKCFLEGTPYNLLDAVLREGWFEYEQDDGECVTIPSDVFSFIDLEGVCVPNVDDQFISNFSDFVNESDSDITSDNDNLPDLRNPAVHNMSDSDENDMDDENYREIL</sequence>
<dbReference type="EMBL" id="OA565742">
    <property type="protein sequence ID" value="CAD7197629.1"/>
    <property type="molecule type" value="Genomic_DNA"/>
</dbReference>
<name>A0A7R8VH53_TIMDO</name>
<feature type="region of interest" description="Disordered" evidence="1">
    <location>
        <begin position="170"/>
        <end position="208"/>
    </location>
</feature>
<dbReference type="AlphaFoldDB" id="A0A7R8VH53"/>
<protein>
    <submittedName>
        <fullName evidence="2">Uncharacterized protein</fullName>
    </submittedName>
</protein>
<reference evidence="2" key="1">
    <citation type="submission" date="2020-11" db="EMBL/GenBank/DDBJ databases">
        <authorList>
            <person name="Tran Van P."/>
        </authorList>
    </citation>
    <scope>NUCLEOTIDE SEQUENCE</scope>
</reference>
<accession>A0A7R8VH53</accession>